<accession>A0ABP8ESK5</accession>
<evidence type="ECO:0000259" key="11">
    <source>
        <dbReference type="Pfam" id="PF03033"/>
    </source>
</evidence>
<keyword evidence="2 10" id="KW-0132">Cell division</keyword>
<dbReference type="PANTHER" id="PTHR21015:SF22">
    <property type="entry name" value="GLYCOSYLTRANSFERASE"/>
    <property type="match status" value="1"/>
</dbReference>
<feature type="binding site" evidence="10">
    <location>
        <position position="314"/>
    </location>
    <ligand>
        <name>UDP-N-acetyl-alpha-D-glucosamine</name>
        <dbReference type="ChEBI" id="CHEBI:57705"/>
    </ligand>
</feature>
<feature type="binding site" evidence="10">
    <location>
        <position position="210"/>
    </location>
    <ligand>
        <name>UDP-N-acetyl-alpha-D-glucosamine</name>
        <dbReference type="ChEBI" id="CHEBI:57705"/>
    </ligand>
</feature>
<evidence type="ECO:0000256" key="1">
    <source>
        <dbReference type="ARBA" id="ARBA00022475"/>
    </source>
</evidence>
<evidence type="ECO:0000256" key="3">
    <source>
        <dbReference type="ARBA" id="ARBA00022676"/>
    </source>
</evidence>
<keyword evidence="6 10" id="KW-0573">Peptidoglycan synthesis</keyword>
<keyword evidence="5 10" id="KW-0133">Cell shape</keyword>
<dbReference type="InterPro" id="IPR004276">
    <property type="entry name" value="GlycoTrans_28_N"/>
</dbReference>
<protein>
    <recommendedName>
        <fullName evidence="10">UDP-N-acetylglucosamine--N-acetylmuramyl-(pentapeptide) pyrophosphoryl-undecaprenol N-acetylglucosamine transferase</fullName>
        <ecNumber evidence="10">2.4.1.227</ecNumber>
    </recommendedName>
    <alternativeName>
        <fullName evidence="10">Undecaprenyl-PP-MurNAc-pentapeptide-UDPGlcNAc GlcNAc transferase</fullName>
    </alternativeName>
</protein>
<gene>
    <name evidence="10" type="primary">murG</name>
    <name evidence="13" type="ORF">GCM10022262_11660</name>
</gene>
<dbReference type="SUPFAM" id="SSF53756">
    <property type="entry name" value="UDP-Glycosyltransferase/glycogen phosphorylase"/>
    <property type="match status" value="1"/>
</dbReference>
<keyword evidence="4 10" id="KW-0808">Transferase</keyword>
<dbReference type="Proteomes" id="UP001499841">
    <property type="component" value="Unassembled WGS sequence"/>
</dbReference>
<evidence type="ECO:0000256" key="4">
    <source>
        <dbReference type="ARBA" id="ARBA00022679"/>
    </source>
</evidence>
<dbReference type="CDD" id="cd03785">
    <property type="entry name" value="GT28_MurG"/>
    <property type="match status" value="1"/>
</dbReference>
<evidence type="ECO:0000259" key="12">
    <source>
        <dbReference type="Pfam" id="PF04101"/>
    </source>
</evidence>
<evidence type="ECO:0000256" key="6">
    <source>
        <dbReference type="ARBA" id="ARBA00022984"/>
    </source>
</evidence>
<feature type="domain" description="Glycosyltransferase family 28 N-terminal" evidence="11">
    <location>
        <begin position="7"/>
        <end position="144"/>
    </location>
</feature>
<dbReference type="NCBIfam" id="TIGR01133">
    <property type="entry name" value="murG"/>
    <property type="match status" value="1"/>
</dbReference>
<dbReference type="EC" id="2.4.1.227" evidence="10"/>
<dbReference type="EMBL" id="BAABBA010000004">
    <property type="protein sequence ID" value="GAA4286807.1"/>
    <property type="molecule type" value="Genomic_DNA"/>
</dbReference>
<comment type="caution">
    <text evidence="10">Lacks conserved residue(s) required for the propagation of feature annotation.</text>
</comment>
<dbReference type="InterPro" id="IPR007235">
    <property type="entry name" value="Glyco_trans_28_C"/>
</dbReference>
<evidence type="ECO:0000256" key="7">
    <source>
        <dbReference type="ARBA" id="ARBA00023136"/>
    </source>
</evidence>
<feature type="domain" description="Glycosyl transferase family 28 C-terminal" evidence="12">
    <location>
        <begin position="203"/>
        <end position="372"/>
    </location>
</feature>
<dbReference type="InterPro" id="IPR006009">
    <property type="entry name" value="GlcNAc_MurG"/>
</dbReference>
<sequence length="391" mass="39824">MAEPLRVLLAGGGTAGHVNPLLATAAELREHDGAEITVLGTEAGLEGTLVPEAGYPLRVVERVPLPRRPSPDLLRLPGRLAGAVRSADRAIADSGAQVVVGFGGYVATPAYLAARRRNVPVVIHEQNARPGLANRLGARWAAVVALTFASTPLRAAKGRTEVTGLPLRPAVAALVADRATPDGAAARRRSAAAELDLDPARLTLLVTGGSLGAQRLNEAVAGAAAALVGAGAQVFHLTGRGKDSGVREAVAAAARDLPEVARHYHVREYLGAMELAYACADLVLCRSGAGTVSELAALGLPAVYVPLPIGNGEQRLNAADVVAAGGGVLVEDVDLDAAWVAAHVSELLGDGEELRRRGGAAATAGPRDGAAQLAALVREAAGRGTEEGRHG</sequence>
<keyword evidence="3 10" id="KW-0328">Glycosyltransferase</keyword>
<evidence type="ECO:0000256" key="8">
    <source>
        <dbReference type="ARBA" id="ARBA00023306"/>
    </source>
</evidence>
<comment type="pathway">
    <text evidence="10">Cell wall biogenesis; peptidoglycan biosynthesis.</text>
</comment>
<comment type="caution">
    <text evidence="13">The sequence shown here is derived from an EMBL/GenBank/DDBJ whole genome shotgun (WGS) entry which is preliminary data.</text>
</comment>
<dbReference type="GO" id="GO:0016740">
    <property type="term" value="F:transferase activity"/>
    <property type="evidence" value="ECO:0007669"/>
    <property type="project" value="UniProtKB-KW"/>
</dbReference>
<keyword evidence="1 10" id="KW-1003">Cell membrane</keyword>
<evidence type="ECO:0000256" key="2">
    <source>
        <dbReference type="ARBA" id="ARBA00022618"/>
    </source>
</evidence>
<keyword evidence="7 10" id="KW-0472">Membrane</keyword>
<feature type="binding site" evidence="10">
    <location>
        <position position="127"/>
    </location>
    <ligand>
        <name>UDP-N-acetyl-alpha-D-glucosamine</name>
        <dbReference type="ChEBI" id="CHEBI:57705"/>
    </ligand>
</feature>
<dbReference type="Pfam" id="PF04101">
    <property type="entry name" value="Glyco_tran_28_C"/>
    <property type="match status" value="1"/>
</dbReference>
<evidence type="ECO:0000313" key="14">
    <source>
        <dbReference type="Proteomes" id="UP001499841"/>
    </source>
</evidence>
<evidence type="ECO:0000256" key="9">
    <source>
        <dbReference type="ARBA" id="ARBA00023316"/>
    </source>
</evidence>
<dbReference type="Pfam" id="PF03033">
    <property type="entry name" value="Glyco_transf_28"/>
    <property type="match status" value="1"/>
</dbReference>
<organism evidence="13 14">
    <name type="scientific">Georgenia daeguensis</name>
    <dbReference type="NCBI Taxonomy" id="908355"/>
    <lineage>
        <taxon>Bacteria</taxon>
        <taxon>Bacillati</taxon>
        <taxon>Actinomycetota</taxon>
        <taxon>Actinomycetes</taxon>
        <taxon>Micrococcales</taxon>
        <taxon>Bogoriellaceae</taxon>
        <taxon>Georgenia</taxon>
    </lineage>
</organism>
<reference evidence="14" key="1">
    <citation type="journal article" date="2019" name="Int. J. Syst. Evol. Microbiol.">
        <title>The Global Catalogue of Microorganisms (GCM) 10K type strain sequencing project: providing services to taxonomists for standard genome sequencing and annotation.</title>
        <authorList>
            <consortium name="The Broad Institute Genomics Platform"/>
            <consortium name="The Broad Institute Genome Sequencing Center for Infectious Disease"/>
            <person name="Wu L."/>
            <person name="Ma J."/>
        </authorList>
    </citation>
    <scope>NUCLEOTIDE SEQUENCE [LARGE SCALE GENOMIC DNA]</scope>
    <source>
        <strain evidence="14">JCM 17459</strain>
    </source>
</reference>
<keyword evidence="14" id="KW-1185">Reference proteome</keyword>
<comment type="subcellular location">
    <subcellularLocation>
        <location evidence="10">Cell membrane</location>
        <topology evidence="10">Peripheral membrane protein</topology>
        <orientation evidence="10">Cytoplasmic side</orientation>
    </subcellularLocation>
</comment>
<evidence type="ECO:0000313" key="13">
    <source>
        <dbReference type="EMBL" id="GAA4286807.1"/>
    </source>
</evidence>
<dbReference type="HAMAP" id="MF_00033">
    <property type="entry name" value="MurG"/>
    <property type="match status" value="1"/>
</dbReference>
<evidence type="ECO:0000256" key="5">
    <source>
        <dbReference type="ARBA" id="ARBA00022960"/>
    </source>
</evidence>
<comment type="catalytic activity">
    <reaction evidence="10">
        <text>di-trans,octa-cis-undecaprenyl diphospho-N-acetyl-alpha-D-muramoyl-L-alanyl-D-glutamyl-meso-2,6-diaminopimeloyl-D-alanyl-D-alanine + UDP-N-acetyl-alpha-D-glucosamine = di-trans,octa-cis-undecaprenyl diphospho-[N-acetyl-alpha-D-glucosaminyl-(1-&gt;4)]-N-acetyl-alpha-D-muramoyl-L-alanyl-D-glutamyl-meso-2,6-diaminopimeloyl-D-alanyl-D-alanine + UDP + H(+)</text>
        <dbReference type="Rhea" id="RHEA:31227"/>
        <dbReference type="ChEBI" id="CHEBI:15378"/>
        <dbReference type="ChEBI" id="CHEBI:57705"/>
        <dbReference type="ChEBI" id="CHEBI:58223"/>
        <dbReference type="ChEBI" id="CHEBI:61387"/>
        <dbReference type="ChEBI" id="CHEBI:61388"/>
        <dbReference type="EC" id="2.4.1.227"/>
    </reaction>
</comment>
<feature type="binding site" evidence="10">
    <location>
        <position position="168"/>
    </location>
    <ligand>
        <name>UDP-N-acetyl-alpha-D-glucosamine</name>
        <dbReference type="ChEBI" id="CHEBI:57705"/>
    </ligand>
</feature>
<proteinExistence type="inferred from homology"/>
<dbReference type="Gene3D" id="3.40.50.2000">
    <property type="entry name" value="Glycogen Phosphorylase B"/>
    <property type="match status" value="2"/>
</dbReference>
<evidence type="ECO:0000256" key="10">
    <source>
        <dbReference type="HAMAP-Rule" id="MF_00033"/>
    </source>
</evidence>
<dbReference type="RefSeq" id="WP_345038709.1">
    <property type="nucleotide sequence ID" value="NZ_BAABBA010000004.1"/>
</dbReference>
<dbReference type="PANTHER" id="PTHR21015">
    <property type="entry name" value="UDP-N-ACETYLGLUCOSAMINE--N-ACETYLMURAMYL-(PENTAPEPTIDE) PYROPHOSPHORYL-UNDECAPRENOL N-ACETYLGLUCOSAMINE TRANSFERASE 1"/>
    <property type="match status" value="1"/>
</dbReference>
<comment type="similarity">
    <text evidence="10">Belongs to the glycosyltransferase 28 family. MurG subfamily.</text>
</comment>
<feature type="binding site" evidence="10">
    <location>
        <begin position="14"/>
        <end position="16"/>
    </location>
    <ligand>
        <name>UDP-N-acetyl-alpha-D-glucosamine</name>
        <dbReference type="ChEBI" id="CHEBI:57705"/>
    </ligand>
</feature>
<comment type="function">
    <text evidence="10">Cell wall formation. Catalyzes the transfer of a GlcNAc subunit on undecaprenyl-pyrophosphoryl-MurNAc-pentapeptide (lipid intermediate I) to form undecaprenyl-pyrophosphoryl-MurNAc-(pentapeptide)GlcNAc (lipid intermediate II).</text>
</comment>
<keyword evidence="8 10" id="KW-0131">Cell cycle</keyword>
<keyword evidence="9 10" id="KW-0961">Cell wall biogenesis/degradation</keyword>
<name>A0ABP8ESK5_9MICO</name>